<dbReference type="GO" id="GO:0000160">
    <property type="term" value="P:phosphorelay signal transduction system"/>
    <property type="evidence" value="ECO:0007669"/>
    <property type="project" value="InterPro"/>
</dbReference>
<dbReference type="Gene3D" id="3.40.50.2300">
    <property type="match status" value="1"/>
</dbReference>
<dbReference type="PROSITE" id="PS50110">
    <property type="entry name" value="RESPONSE_REGULATORY"/>
    <property type="match status" value="1"/>
</dbReference>
<name>A0A9P8C9P5_9HELO</name>
<accession>A0A9P8C9P5</accession>
<gene>
    <name evidence="4" type="ORF">BJ875DRAFT_480176</name>
</gene>
<dbReference type="OrthoDB" id="303614at2759"/>
<dbReference type="InterPro" id="IPR011006">
    <property type="entry name" value="CheY-like_superfamily"/>
</dbReference>
<organism evidence="4 5">
    <name type="scientific">Amylocarpus encephaloides</name>
    <dbReference type="NCBI Taxonomy" id="45428"/>
    <lineage>
        <taxon>Eukaryota</taxon>
        <taxon>Fungi</taxon>
        <taxon>Dikarya</taxon>
        <taxon>Ascomycota</taxon>
        <taxon>Pezizomycotina</taxon>
        <taxon>Leotiomycetes</taxon>
        <taxon>Helotiales</taxon>
        <taxon>Helotiales incertae sedis</taxon>
        <taxon>Amylocarpus</taxon>
    </lineage>
</organism>
<dbReference type="SMART" id="SM00448">
    <property type="entry name" value="REC"/>
    <property type="match status" value="1"/>
</dbReference>
<evidence type="ECO:0000313" key="4">
    <source>
        <dbReference type="EMBL" id="KAG9238677.1"/>
    </source>
</evidence>
<feature type="domain" description="Response regulatory" evidence="3">
    <location>
        <begin position="1"/>
        <end position="158"/>
    </location>
</feature>
<dbReference type="AlphaFoldDB" id="A0A9P8C9P5"/>
<sequence length="175" mass="20099">MMLLETYMKKNKWELETASNGLLAMEAFQRRIEDVSMPVMTGYESTRNIRRIEAERRLAYEHQQNVQSPWLYDTSSSSLTSFPFMQRPANYPIQSSLQSIDLHISTPEIKLNPPALIIALTGFSSKKDQQMAFEAGVDVFMTKPVRFREVGKILEGWAKSRKEEEEKRVDSSAAS</sequence>
<reference evidence="4" key="1">
    <citation type="journal article" date="2021" name="IMA Fungus">
        <title>Genomic characterization of three marine fungi, including Emericellopsis atlantica sp. nov. with signatures of a generalist lifestyle and marine biomass degradation.</title>
        <authorList>
            <person name="Hagestad O.C."/>
            <person name="Hou L."/>
            <person name="Andersen J.H."/>
            <person name="Hansen E.H."/>
            <person name="Altermark B."/>
            <person name="Li C."/>
            <person name="Kuhnert E."/>
            <person name="Cox R.J."/>
            <person name="Crous P.W."/>
            <person name="Spatafora J.W."/>
            <person name="Lail K."/>
            <person name="Amirebrahimi M."/>
            <person name="Lipzen A."/>
            <person name="Pangilinan J."/>
            <person name="Andreopoulos W."/>
            <person name="Hayes R.D."/>
            <person name="Ng V."/>
            <person name="Grigoriev I.V."/>
            <person name="Jackson S.A."/>
            <person name="Sutton T.D.S."/>
            <person name="Dobson A.D.W."/>
            <person name="Rama T."/>
        </authorList>
    </citation>
    <scope>NUCLEOTIDE SEQUENCE</scope>
    <source>
        <strain evidence="4">TRa018bII</strain>
    </source>
</reference>
<comment type="caution">
    <text evidence="4">The sequence shown here is derived from an EMBL/GenBank/DDBJ whole genome shotgun (WGS) entry which is preliminary data.</text>
</comment>
<keyword evidence="5" id="KW-1185">Reference proteome</keyword>
<evidence type="ECO:0000256" key="2">
    <source>
        <dbReference type="PROSITE-ProRule" id="PRU00169"/>
    </source>
</evidence>
<dbReference type="PANTHER" id="PTHR45339:SF3">
    <property type="entry name" value="HISTIDINE KINASE"/>
    <property type="match status" value="1"/>
</dbReference>
<evidence type="ECO:0000313" key="5">
    <source>
        <dbReference type="Proteomes" id="UP000824998"/>
    </source>
</evidence>
<evidence type="ECO:0000256" key="1">
    <source>
        <dbReference type="ARBA" id="ARBA00022553"/>
    </source>
</evidence>
<dbReference type="EMBL" id="MU251367">
    <property type="protein sequence ID" value="KAG9238677.1"/>
    <property type="molecule type" value="Genomic_DNA"/>
</dbReference>
<proteinExistence type="predicted"/>
<evidence type="ECO:0000259" key="3">
    <source>
        <dbReference type="PROSITE" id="PS50110"/>
    </source>
</evidence>
<dbReference type="Proteomes" id="UP000824998">
    <property type="component" value="Unassembled WGS sequence"/>
</dbReference>
<protein>
    <recommendedName>
        <fullName evidence="3">Response regulatory domain-containing protein</fullName>
    </recommendedName>
</protein>
<dbReference type="PANTHER" id="PTHR45339">
    <property type="entry name" value="HYBRID SIGNAL TRANSDUCTION HISTIDINE KINASE J"/>
    <property type="match status" value="1"/>
</dbReference>
<feature type="modified residue" description="4-aspartylphosphate" evidence="2">
    <location>
        <position position="34"/>
    </location>
</feature>
<dbReference type="SUPFAM" id="SSF52172">
    <property type="entry name" value="CheY-like"/>
    <property type="match status" value="1"/>
</dbReference>
<dbReference type="InterPro" id="IPR001789">
    <property type="entry name" value="Sig_transdc_resp-reg_receiver"/>
</dbReference>
<keyword evidence="1 2" id="KW-0597">Phosphoprotein</keyword>